<dbReference type="PATRIC" id="fig|927704.6.peg.3493"/>
<geneLocation type="plasmid" evidence="2 3">
    <name>pSRC4</name>
</geneLocation>
<evidence type="ECO:0000313" key="3">
    <source>
        <dbReference type="Proteomes" id="UP000007887"/>
    </source>
</evidence>
<keyword evidence="1" id="KW-0812">Transmembrane</keyword>
<dbReference type="EMBL" id="AP012294">
    <property type="protein sequence ID" value="BAL84729.1"/>
    <property type="molecule type" value="Genomic_DNA"/>
</dbReference>
<keyword evidence="2" id="KW-0614">Plasmid</keyword>
<gene>
    <name evidence="2" type="ordered locus">SELR_pSRC400780</name>
</gene>
<keyword evidence="1" id="KW-0472">Membrane</keyword>
<sequence>MNEFVNFLTTTDPKLVMDWAMAIFISVLSLFLVILVGSLVAKEFIEIWGLDE</sequence>
<protein>
    <submittedName>
        <fullName evidence="2">Uncharacterized protein</fullName>
    </submittedName>
</protein>
<keyword evidence="1" id="KW-1133">Transmembrane helix</keyword>
<dbReference type="AlphaFoldDB" id="I0GVE2"/>
<feature type="transmembrane region" description="Helical" evidence="1">
    <location>
        <begin position="20"/>
        <end position="41"/>
    </location>
</feature>
<accession>I0GVE2</accession>
<evidence type="ECO:0000313" key="2">
    <source>
        <dbReference type="EMBL" id="BAL84729.1"/>
    </source>
</evidence>
<proteinExistence type="predicted"/>
<organism evidence="2 3">
    <name type="scientific">Selenomonas ruminantium subsp. lactilytica (strain NBRC 103574 / TAM6421)</name>
    <dbReference type="NCBI Taxonomy" id="927704"/>
    <lineage>
        <taxon>Bacteria</taxon>
        <taxon>Bacillati</taxon>
        <taxon>Bacillota</taxon>
        <taxon>Negativicutes</taxon>
        <taxon>Selenomonadales</taxon>
        <taxon>Selenomonadaceae</taxon>
        <taxon>Selenomonas</taxon>
    </lineage>
</organism>
<dbReference type="RefSeq" id="WP_014426029.1">
    <property type="nucleotide sequence ID" value="NC_017069.1"/>
</dbReference>
<dbReference type="KEGG" id="sri:SELR_pSRC400780"/>
<name>I0GVE2_SELRL</name>
<dbReference type="Proteomes" id="UP000007887">
    <property type="component" value="Plasmid pSRC4"/>
</dbReference>
<evidence type="ECO:0000256" key="1">
    <source>
        <dbReference type="SAM" id="Phobius"/>
    </source>
</evidence>
<dbReference type="HOGENOM" id="CLU_3084633_0_0_9"/>
<reference evidence="2 3" key="1">
    <citation type="submission" date="2011-10" db="EMBL/GenBank/DDBJ databases">
        <title>Whole genome sequence of Selenomonas ruminantium subsp. lactilytica TAM6421.</title>
        <authorList>
            <person name="Oguchi A."/>
            <person name="Ankai A."/>
            <person name="Kaneko J."/>
            <person name="Yamada-Narita S."/>
            <person name="Fukui S."/>
            <person name="Takahashi M."/>
            <person name="Onodera T."/>
            <person name="Kojima S."/>
            <person name="Fushimi T."/>
            <person name="Abe N."/>
            <person name="Kamio Y."/>
            <person name="Yamazaki S."/>
            <person name="Fujita N."/>
        </authorList>
    </citation>
    <scope>NUCLEOTIDE SEQUENCE [LARGE SCALE GENOMIC DNA]</scope>
    <source>
        <strain evidence="3">NBRC 103574 / TAM6421</strain>
        <plasmid evidence="2 3">pSRC4</plasmid>
    </source>
</reference>